<sequence>MWKEGGGVALYIMKWIECEELVEMSKLKASGPTRGDAILDLLVTNTSELISNIKIGGSLGCSDHAPVDFAVLRDMGQGNSKGRTLNFRKVKLQLFNELVNGTPWETALRDKGANRAGRSLRPLSIDCKSS</sequence>
<dbReference type="AlphaFoldDB" id="A0A2I0UU64"/>
<accession>A0A2I0UU64</accession>
<dbReference type="PANTHER" id="PTHR33395">
    <property type="entry name" value="TRANSCRIPTASE, PUTATIVE-RELATED-RELATED"/>
    <property type="match status" value="1"/>
</dbReference>
<organism evidence="1 2">
    <name type="scientific">Limosa lapponica baueri</name>
    <dbReference type="NCBI Taxonomy" id="1758121"/>
    <lineage>
        <taxon>Eukaryota</taxon>
        <taxon>Metazoa</taxon>
        <taxon>Chordata</taxon>
        <taxon>Craniata</taxon>
        <taxon>Vertebrata</taxon>
        <taxon>Euteleostomi</taxon>
        <taxon>Archelosauria</taxon>
        <taxon>Archosauria</taxon>
        <taxon>Dinosauria</taxon>
        <taxon>Saurischia</taxon>
        <taxon>Theropoda</taxon>
        <taxon>Coelurosauria</taxon>
        <taxon>Aves</taxon>
        <taxon>Neognathae</taxon>
        <taxon>Neoaves</taxon>
        <taxon>Charadriiformes</taxon>
        <taxon>Scolopacidae</taxon>
        <taxon>Limosa</taxon>
    </lineage>
</organism>
<protein>
    <submittedName>
        <fullName evidence="1">Nedd4-binding protein 2-like 2</fullName>
    </submittedName>
</protein>
<dbReference type="Proteomes" id="UP000233556">
    <property type="component" value="Unassembled WGS sequence"/>
</dbReference>
<dbReference type="EMBL" id="KZ505636">
    <property type="protein sequence ID" value="PKU49594.1"/>
    <property type="molecule type" value="Genomic_DNA"/>
</dbReference>
<gene>
    <name evidence="1" type="ORF">llap_147</name>
</gene>
<reference evidence="2" key="1">
    <citation type="submission" date="2017-11" db="EMBL/GenBank/DDBJ databases">
        <authorList>
            <person name="Lima N.C."/>
            <person name="Parody-Merino A.M."/>
            <person name="Battley P.F."/>
            <person name="Fidler A.E."/>
            <person name="Prosdocimi F."/>
        </authorList>
    </citation>
    <scope>NUCLEOTIDE SEQUENCE [LARGE SCALE GENOMIC DNA]</scope>
</reference>
<evidence type="ECO:0000313" key="1">
    <source>
        <dbReference type="EMBL" id="PKU49594.1"/>
    </source>
</evidence>
<dbReference type="GO" id="GO:0031012">
    <property type="term" value="C:extracellular matrix"/>
    <property type="evidence" value="ECO:0007669"/>
    <property type="project" value="TreeGrafter"/>
</dbReference>
<reference evidence="2" key="2">
    <citation type="submission" date="2017-12" db="EMBL/GenBank/DDBJ databases">
        <title>Genome sequence of the Bar-tailed Godwit (Limosa lapponica baueri).</title>
        <authorList>
            <person name="Lima N.C.B."/>
            <person name="Parody-Merino A.M."/>
            <person name="Battley P.F."/>
            <person name="Fidler A.E."/>
            <person name="Prosdocimi F."/>
        </authorList>
    </citation>
    <scope>NUCLEOTIDE SEQUENCE [LARGE SCALE GENOMIC DNA]</scope>
</reference>
<dbReference type="GO" id="GO:0061343">
    <property type="term" value="P:cell adhesion involved in heart morphogenesis"/>
    <property type="evidence" value="ECO:0007669"/>
    <property type="project" value="TreeGrafter"/>
</dbReference>
<name>A0A2I0UU64_LIMLA</name>
<keyword evidence="2" id="KW-1185">Reference proteome</keyword>
<proteinExistence type="predicted"/>
<dbReference type="PANTHER" id="PTHR33395:SF22">
    <property type="entry name" value="REVERSE TRANSCRIPTASE DOMAIN-CONTAINING PROTEIN"/>
    <property type="match status" value="1"/>
</dbReference>
<dbReference type="GO" id="GO:0007508">
    <property type="term" value="P:larval heart development"/>
    <property type="evidence" value="ECO:0007669"/>
    <property type="project" value="TreeGrafter"/>
</dbReference>
<evidence type="ECO:0000313" key="2">
    <source>
        <dbReference type="Proteomes" id="UP000233556"/>
    </source>
</evidence>
<dbReference type="OrthoDB" id="6152807at2759"/>